<evidence type="ECO:0000313" key="1">
    <source>
        <dbReference type="EMBL" id="KAA6362732.1"/>
    </source>
</evidence>
<sequence length="80" mass="8897">MKERKQTPNKSQVFQENHISLPIQLIGELLTPKSIRVGLNVDSGISNHPSLRLMQFSLGNISSQLPPFLDTNGTKQQNGE</sequence>
<name>A0A5J4TY80_9EUKA</name>
<accession>A0A5J4TY80</accession>
<reference evidence="1 2" key="1">
    <citation type="submission" date="2019-03" db="EMBL/GenBank/DDBJ databases">
        <title>Single cell metagenomics reveals metabolic interactions within the superorganism composed of flagellate Streblomastix strix and complex community of Bacteroidetes bacteria on its surface.</title>
        <authorList>
            <person name="Treitli S.C."/>
            <person name="Kolisko M."/>
            <person name="Husnik F."/>
            <person name="Keeling P."/>
            <person name="Hampl V."/>
        </authorList>
    </citation>
    <scope>NUCLEOTIDE SEQUENCE [LARGE SCALE GENOMIC DNA]</scope>
    <source>
        <strain evidence="1">ST1C</strain>
    </source>
</reference>
<dbReference type="Proteomes" id="UP000324800">
    <property type="component" value="Unassembled WGS sequence"/>
</dbReference>
<gene>
    <name evidence="1" type="ORF">EZS28_041742</name>
</gene>
<protein>
    <submittedName>
        <fullName evidence="1">Uncharacterized protein</fullName>
    </submittedName>
</protein>
<comment type="caution">
    <text evidence="1">The sequence shown here is derived from an EMBL/GenBank/DDBJ whole genome shotgun (WGS) entry which is preliminary data.</text>
</comment>
<organism evidence="1 2">
    <name type="scientific">Streblomastix strix</name>
    <dbReference type="NCBI Taxonomy" id="222440"/>
    <lineage>
        <taxon>Eukaryota</taxon>
        <taxon>Metamonada</taxon>
        <taxon>Preaxostyla</taxon>
        <taxon>Oxymonadida</taxon>
        <taxon>Streblomastigidae</taxon>
        <taxon>Streblomastix</taxon>
    </lineage>
</organism>
<proteinExistence type="predicted"/>
<dbReference type="AlphaFoldDB" id="A0A5J4TY80"/>
<dbReference type="EMBL" id="SNRW01023796">
    <property type="protein sequence ID" value="KAA6362732.1"/>
    <property type="molecule type" value="Genomic_DNA"/>
</dbReference>
<evidence type="ECO:0000313" key="2">
    <source>
        <dbReference type="Proteomes" id="UP000324800"/>
    </source>
</evidence>